<reference evidence="2 3" key="1">
    <citation type="submission" date="2020-03" db="EMBL/GenBank/DDBJ databases">
        <title>Cyclobacterium plantarum sp. nov., a marine bacterium isolated from a coastal-marine wetland.</title>
        <authorList>
            <person name="Sanchez-Porro C."/>
            <person name="Ventosa A."/>
            <person name="Amoozegar M."/>
        </authorList>
    </citation>
    <scope>NUCLEOTIDE SEQUENCE [LARGE SCALE GENOMIC DNA]</scope>
    <source>
        <strain evidence="2 3">GBPx2</strain>
    </source>
</reference>
<comment type="caution">
    <text evidence="2">The sequence shown here is derived from an EMBL/GenBank/DDBJ whole genome shotgun (WGS) entry which is preliminary data.</text>
</comment>
<proteinExistence type="inferred from homology"/>
<name>A0ABX0H2G6_9BACT</name>
<dbReference type="Proteomes" id="UP000649799">
    <property type="component" value="Unassembled WGS sequence"/>
</dbReference>
<dbReference type="PANTHER" id="PTHR42743:SF11">
    <property type="entry name" value="AMINODEOXYCHORISMATE LYASE"/>
    <property type="match status" value="1"/>
</dbReference>
<dbReference type="InterPro" id="IPR027417">
    <property type="entry name" value="P-loop_NTPase"/>
</dbReference>
<dbReference type="InterPro" id="IPR050571">
    <property type="entry name" value="Class-IV_PLP-Dep_Aminotrnsfr"/>
</dbReference>
<sequence length="220" mass="25764">MYGFAQRKDTVVEDEPLYAHYLKLSPSKPYHPGANEILARMENDGKKVVEHMLGEFDRPIVFFKNMTHHLIGLDWSFMKNGINIILTRDPKEMLLSFSKIIEKPVMEDIGYAMQWDLLQYLKGNKYPCLVMDAKKFLMDTEGQITKLCEACEIPYDQQMLKWKAGPIPEDGVWARYWYQNVHNSTGFQPYQEKREPLPGHLLPLLATCEPLYRRLLDYSI</sequence>
<keyword evidence="3" id="KW-1185">Reference proteome</keyword>
<evidence type="ECO:0000313" key="3">
    <source>
        <dbReference type="Proteomes" id="UP000649799"/>
    </source>
</evidence>
<evidence type="ECO:0000256" key="1">
    <source>
        <dbReference type="ARBA" id="ARBA00009320"/>
    </source>
</evidence>
<comment type="similarity">
    <text evidence="1">Belongs to the class-IV pyridoxal-phosphate-dependent aminotransferase family.</text>
</comment>
<dbReference type="Pfam" id="PF19798">
    <property type="entry name" value="Sulfotransfer_5"/>
    <property type="match status" value="1"/>
</dbReference>
<dbReference type="Gene3D" id="3.40.50.300">
    <property type="entry name" value="P-loop containing nucleotide triphosphate hydrolases"/>
    <property type="match status" value="1"/>
</dbReference>
<gene>
    <name evidence="2" type="ORF">G9Q97_04030</name>
</gene>
<protein>
    <submittedName>
        <fullName evidence="2">Sulfotransferase family protein</fullName>
    </submittedName>
</protein>
<evidence type="ECO:0000313" key="2">
    <source>
        <dbReference type="EMBL" id="NHE55978.1"/>
    </source>
</evidence>
<dbReference type="SUPFAM" id="SSF52540">
    <property type="entry name" value="P-loop containing nucleoside triphosphate hydrolases"/>
    <property type="match status" value="1"/>
</dbReference>
<dbReference type="PANTHER" id="PTHR42743">
    <property type="entry name" value="AMINO-ACID AMINOTRANSFERASE"/>
    <property type="match status" value="1"/>
</dbReference>
<accession>A0ABX0H2G6</accession>
<organism evidence="2 3">
    <name type="scientific">Cyclobacterium plantarum</name>
    <dbReference type="NCBI Taxonomy" id="2716263"/>
    <lineage>
        <taxon>Bacteria</taxon>
        <taxon>Pseudomonadati</taxon>
        <taxon>Bacteroidota</taxon>
        <taxon>Cytophagia</taxon>
        <taxon>Cytophagales</taxon>
        <taxon>Cyclobacteriaceae</taxon>
        <taxon>Cyclobacterium</taxon>
    </lineage>
</organism>
<dbReference type="EMBL" id="JAANYN010000001">
    <property type="protein sequence ID" value="NHE55978.1"/>
    <property type="molecule type" value="Genomic_DNA"/>
</dbReference>